<protein>
    <submittedName>
        <fullName evidence="1">Uncharacterized protein</fullName>
    </submittedName>
</protein>
<dbReference type="EMBL" id="SRLE01000007">
    <property type="protein sequence ID" value="TGD73667.1"/>
    <property type="molecule type" value="Genomic_DNA"/>
</dbReference>
<dbReference type="OrthoDB" id="5240640at2"/>
<organism evidence="1 2">
    <name type="scientific">Mangrovimicrobium sediminis</name>
    <dbReference type="NCBI Taxonomy" id="2562682"/>
    <lineage>
        <taxon>Bacteria</taxon>
        <taxon>Pseudomonadati</taxon>
        <taxon>Pseudomonadota</taxon>
        <taxon>Gammaproteobacteria</taxon>
        <taxon>Cellvibrionales</taxon>
        <taxon>Halieaceae</taxon>
        <taxon>Mangrovimicrobium</taxon>
    </lineage>
</organism>
<evidence type="ECO:0000313" key="1">
    <source>
        <dbReference type="EMBL" id="TGD73667.1"/>
    </source>
</evidence>
<name>A0A4Z0M2K3_9GAMM</name>
<gene>
    <name evidence="1" type="ORF">E4634_09790</name>
</gene>
<reference evidence="1 2" key="1">
    <citation type="submission" date="2019-04" db="EMBL/GenBank/DDBJ databases">
        <title>Taxonomy of novel Haliea sp. from mangrove soil of West Coast of India.</title>
        <authorList>
            <person name="Verma A."/>
            <person name="Kumar P."/>
            <person name="Krishnamurthi S."/>
        </authorList>
    </citation>
    <scope>NUCLEOTIDE SEQUENCE [LARGE SCALE GENOMIC DNA]</scope>
    <source>
        <strain evidence="1 2">SAOS-164</strain>
    </source>
</reference>
<evidence type="ECO:0000313" key="2">
    <source>
        <dbReference type="Proteomes" id="UP000298050"/>
    </source>
</evidence>
<keyword evidence="2" id="KW-1185">Reference proteome</keyword>
<sequence>MAFTEEATARGWGDGLPLIPPTEARVRQFLSKNNRYADEVICTLPPADGECTVEKIAINAVMAGASAESLPLLIAALEAMGDPDFELFGLNTTTAPVLPLTVVNGPVRERLDIPYRHGCLGGARTQAVAIGRALRLVIRNVAGQEANVTSQTTFGSPGRIGGILFGEWEERSPWAPFAERRGVQGDAVSVYGTMGTMNIIDTTSTRGPEFLEMIGKSLGYPGANGYSPAMPFAEMMVAINPVWAEIIHRDVPSLEDVQEIIWTNTGIDADRLLPKHREQLEAQDRIIGGRAYVSVEPKDVLIVCCGGTGGLHATGFHSFGSCITQTRAIVPGPQEG</sequence>
<proteinExistence type="predicted"/>
<dbReference type="Proteomes" id="UP000298050">
    <property type="component" value="Unassembled WGS sequence"/>
</dbReference>
<dbReference type="AlphaFoldDB" id="A0A4Z0M2K3"/>
<comment type="caution">
    <text evidence="1">The sequence shown here is derived from an EMBL/GenBank/DDBJ whole genome shotgun (WGS) entry which is preliminary data.</text>
</comment>
<accession>A0A4Z0M2K3</accession>